<evidence type="ECO:0000313" key="1">
    <source>
        <dbReference type="EMBL" id="KAF3509696.1"/>
    </source>
</evidence>
<comment type="caution">
    <text evidence="1">The sequence shown here is derived from an EMBL/GenBank/DDBJ whole genome shotgun (WGS) entry which is preliminary data.</text>
</comment>
<proteinExistence type="predicted"/>
<dbReference type="EMBL" id="QGKX02001521">
    <property type="protein sequence ID" value="KAF3509696.1"/>
    <property type="molecule type" value="Genomic_DNA"/>
</dbReference>
<organism evidence="1 2">
    <name type="scientific">Brassica cretica</name>
    <name type="common">Mustard</name>
    <dbReference type="NCBI Taxonomy" id="69181"/>
    <lineage>
        <taxon>Eukaryota</taxon>
        <taxon>Viridiplantae</taxon>
        <taxon>Streptophyta</taxon>
        <taxon>Embryophyta</taxon>
        <taxon>Tracheophyta</taxon>
        <taxon>Spermatophyta</taxon>
        <taxon>Magnoliopsida</taxon>
        <taxon>eudicotyledons</taxon>
        <taxon>Gunneridae</taxon>
        <taxon>Pentapetalae</taxon>
        <taxon>rosids</taxon>
        <taxon>malvids</taxon>
        <taxon>Brassicales</taxon>
        <taxon>Brassicaceae</taxon>
        <taxon>Brassiceae</taxon>
        <taxon>Brassica</taxon>
    </lineage>
</organism>
<dbReference type="AlphaFoldDB" id="A0A8S9P131"/>
<reference evidence="1" key="1">
    <citation type="submission" date="2019-12" db="EMBL/GenBank/DDBJ databases">
        <title>Genome sequencing and annotation of Brassica cretica.</title>
        <authorList>
            <person name="Studholme D.J."/>
            <person name="Sarris P."/>
        </authorList>
    </citation>
    <scope>NUCLEOTIDE SEQUENCE</scope>
    <source>
        <strain evidence="1">PFS-109/04</strain>
        <tissue evidence="1">Leaf</tissue>
    </source>
</reference>
<sequence length="66" mass="6941">MHAVTVAEETIAEDGSCLEPEIGVPDLIAIAGAPFQSVATRLSLSLSVSFVLKVADEMRREEVAGL</sequence>
<dbReference type="Proteomes" id="UP000712600">
    <property type="component" value="Unassembled WGS sequence"/>
</dbReference>
<gene>
    <name evidence="1" type="ORF">F2Q69_00009594</name>
</gene>
<evidence type="ECO:0000313" key="2">
    <source>
        <dbReference type="Proteomes" id="UP000712600"/>
    </source>
</evidence>
<name>A0A8S9P131_BRACR</name>
<protein>
    <submittedName>
        <fullName evidence="1">Uncharacterized protein</fullName>
    </submittedName>
</protein>
<accession>A0A8S9P131</accession>